<proteinExistence type="predicted"/>
<protein>
    <submittedName>
        <fullName evidence="1">Uncharacterized protein</fullName>
    </submittedName>
</protein>
<dbReference type="AlphaFoldDB" id="A0A2P2QBH0"/>
<sequence>MLIDACRSQLEAKLRHPDLHCQMVNSQEPSMPECRVSIRTI</sequence>
<dbReference type="EMBL" id="GGEC01083821">
    <property type="protein sequence ID" value="MBX64305.1"/>
    <property type="molecule type" value="Transcribed_RNA"/>
</dbReference>
<reference evidence="1" key="1">
    <citation type="submission" date="2018-02" db="EMBL/GenBank/DDBJ databases">
        <title>Rhizophora mucronata_Transcriptome.</title>
        <authorList>
            <person name="Meera S.P."/>
            <person name="Sreeshan A."/>
            <person name="Augustine A."/>
        </authorList>
    </citation>
    <scope>NUCLEOTIDE SEQUENCE</scope>
    <source>
        <tissue evidence="1">Leaf</tissue>
    </source>
</reference>
<accession>A0A2P2QBH0</accession>
<organism evidence="1">
    <name type="scientific">Rhizophora mucronata</name>
    <name type="common">Asiatic mangrove</name>
    <dbReference type="NCBI Taxonomy" id="61149"/>
    <lineage>
        <taxon>Eukaryota</taxon>
        <taxon>Viridiplantae</taxon>
        <taxon>Streptophyta</taxon>
        <taxon>Embryophyta</taxon>
        <taxon>Tracheophyta</taxon>
        <taxon>Spermatophyta</taxon>
        <taxon>Magnoliopsida</taxon>
        <taxon>eudicotyledons</taxon>
        <taxon>Gunneridae</taxon>
        <taxon>Pentapetalae</taxon>
        <taxon>rosids</taxon>
        <taxon>fabids</taxon>
        <taxon>Malpighiales</taxon>
        <taxon>Rhizophoraceae</taxon>
        <taxon>Rhizophora</taxon>
    </lineage>
</organism>
<name>A0A2P2QBH0_RHIMU</name>
<evidence type="ECO:0000313" key="1">
    <source>
        <dbReference type="EMBL" id="MBX64305.1"/>
    </source>
</evidence>